<dbReference type="STRING" id="595434.RISK_001109"/>
<reference evidence="1" key="1">
    <citation type="submission" date="2015-05" db="EMBL/GenBank/DDBJ databases">
        <title>Permanent draft genome of Rhodopirellula islandicus K833.</title>
        <authorList>
            <person name="Kizina J."/>
            <person name="Richter M."/>
            <person name="Glockner F.O."/>
            <person name="Harder J."/>
        </authorList>
    </citation>
    <scope>NUCLEOTIDE SEQUENCE [LARGE SCALE GENOMIC DNA]</scope>
    <source>
        <strain evidence="1">K833</strain>
    </source>
</reference>
<evidence type="ECO:0000313" key="1">
    <source>
        <dbReference type="EMBL" id="KLU06795.1"/>
    </source>
</evidence>
<gene>
    <name evidence="1" type="ORF">RISK_001109</name>
</gene>
<evidence type="ECO:0000313" key="2">
    <source>
        <dbReference type="Proteomes" id="UP000036367"/>
    </source>
</evidence>
<organism evidence="1 2">
    <name type="scientific">Rhodopirellula islandica</name>
    <dbReference type="NCBI Taxonomy" id="595434"/>
    <lineage>
        <taxon>Bacteria</taxon>
        <taxon>Pseudomonadati</taxon>
        <taxon>Planctomycetota</taxon>
        <taxon>Planctomycetia</taxon>
        <taxon>Pirellulales</taxon>
        <taxon>Pirellulaceae</taxon>
        <taxon>Rhodopirellula</taxon>
    </lineage>
</organism>
<dbReference type="AlphaFoldDB" id="A0A0J1BJQ8"/>
<proteinExistence type="predicted"/>
<protein>
    <submittedName>
        <fullName evidence="1">Uncharacterized protein</fullName>
    </submittedName>
</protein>
<comment type="caution">
    <text evidence="1">The sequence shown here is derived from an EMBL/GenBank/DDBJ whole genome shotgun (WGS) entry which is preliminary data.</text>
</comment>
<name>A0A0J1BJQ8_RHOIS</name>
<dbReference type="EMBL" id="LECT01000010">
    <property type="protein sequence ID" value="KLU06795.1"/>
    <property type="molecule type" value="Genomic_DNA"/>
</dbReference>
<keyword evidence="2" id="KW-1185">Reference proteome</keyword>
<dbReference type="Proteomes" id="UP000036367">
    <property type="component" value="Unassembled WGS sequence"/>
</dbReference>
<accession>A0A0J1BJQ8</accession>
<sequence>MCHHVVKGRQRRQPDQSSCQPIRQLHGALKTDSVQCSLNRFSQMIWDIARCIAQ</sequence>